<comment type="caution">
    <text evidence="3">The sequence shown here is derived from an EMBL/GenBank/DDBJ whole genome shotgun (WGS) entry which is preliminary data.</text>
</comment>
<feature type="transmembrane region" description="Helical" evidence="1">
    <location>
        <begin position="239"/>
        <end position="260"/>
    </location>
</feature>
<protein>
    <recommendedName>
        <fullName evidence="2">Zinc-ribbon domain-containing protein</fullName>
    </recommendedName>
</protein>
<dbReference type="InterPro" id="IPR026870">
    <property type="entry name" value="Zinc_ribbon_dom"/>
</dbReference>
<evidence type="ECO:0000313" key="3">
    <source>
        <dbReference type="EMBL" id="GBC98607.1"/>
    </source>
</evidence>
<keyword evidence="1" id="KW-0812">Transmembrane</keyword>
<organism evidence="3 4">
    <name type="scientific">Candidatus Fervidibacter japonicus</name>
    <dbReference type="NCBI Taxonomy" id="2035412"/>
    <lineage>
        <taxon>Bacteria</taxon>
        <taxon>Candidatus Fervidibacterota</taxon>
        <taxon>Candidatus Fervidibacter</taxon>
    </lineage>
</organism>
<dbReference type="Proteomes" id="UP000236173">
    <property type="component" value="Unassembled WGS sequence"/>
</dbReference>
<name>A0A2H5XBX2_9BACT</name>
<dbReference type="Pfam" id="PF13240">
    <property type="entry name" value="Zn_Ribbon_1"/>
    <property type="match status" value="1"/>
</dbReference>
<reference evidence="4" key="1">
    <citation type="submission" date="2017-09" db="EMBL/GenBank/DDBJ databases">
        <title>Metaegenomics of thermophilic ammonia-oxidizing enrichment culture.</title>
        <authorList>
            <person name="Kato S."/>
            <person name="Suzuki K."/>
        </authorList>
    </citation>
    <scope>NUCLEOTIDE SEQUENCE [LARGE SCALE GENOMIC DNA]</scope>
</reference>
<dbReference type="EMBL" id="BEHT01000013">
    <property type="protein sequence ID" value="GBC98607.1"/>
    <property type="molecule type" value="Genomic_DNA"/>
</dbReference>
<evidence type="ECO:0000259" key="2">
    <source>
        <dbReference type="Pfam" id="PF13240"/>
    </source>
</evidence>
<sequence length="264" mass="28339">MAAMPTLRCPHCGHDNRPTARFCAACGKPLSVEVPSPPPKDSAPPAVAVPKEEAAEAARKLWDFVKTVVTVGGRTAWLELVNPPVALEGTVSDRLDVEAVTPPNEPAFWGFIAAAMVLAVFALTGQWVFPLLATVTTLVLSWLRWRRPYFSPLAWKRLLSLIGKPAQVPSAYLKIQTATGLVQVALIGERQGDLPAVGDRVQVWGIADDKAATQLRAWKLQPLNAAGQPAGKPCLAPRLVPLVPALFFASLGATVLAWLVNLVR</sequence>
<gene>
    <name evidence="3" type="ORF">HRbin17_01121</name>
</gene>
<evidence type="ECO:0000256" key="1">
    <source>
        <dbReference type="SAM" id="Phobius"/>
    </source>
</evidence>
<keyword evidence="1" id="KW-0472">Membrane</keyword>
<accession>A0A2H5XBX2</accession>
<feature type="transmembrane region" description="Helical" evidence="1">
    <location>
        <begin position="107"/>
        <end position="140"/>
    </location>
</feature>
<keyword evidence="1" id="KW-1133">Transmembrane helix</keyword>
<proteinExistence type="predicted"/>
<evidence type="ECO:0000313" key="4">
    <source>
        <dbReference type="Proteomes" id="UP000236173"/>
    </source>
</evidence>
<feature type="domain" description="Zinc-ribbon" evidence="2">
    <location>
        <begin position="9"/>
        <end position="30"/>
    </location>
</feature>
<dbReference type="AlphaFoldDB" id="A0A2H5XBX2"/>